<reference evidence="1 2" key="1">
    <citation type="journal article" date="2021" name="Elife">
        <title>Chloroplast acquisition without the gene transfer in kleptoplastic sea slugs, Plakobranchus ocellatus.</title>
        <authorList>
            <person name="Maeda T."/>
            <person name="Takahashi S."/>
            <person name="Yoshida T."/>
            <person name="Shimamura S."/>
            <person name="Takaki Y."/>
            <person name="Nagai Y."/>
            <person name="Toyoda A."/>
            <person name="Suzuki Y."/>
            <person name="Arimoto A."/>
            <person name="Ishii H."/>
            <person name="Satoh N."/>
            <person name="Nishiyama T."/>
            <person name="Hasebe M."/>
            <person name="Maruyama T."/>
            <person name="Minagawa J."/>
            <person name="Obokata J."/>
            <person name="Shigenobu S."/>
        </authorList>
    </citation>
    <scope>NUCLEOTIDE SEQUENCE [LARGE SCALE GENOMIC DNA]</scope>
</reference>
<evidence type="ECO:0000313" key="2">
    <source>
        <dbReference type="Proteomes" id="UP000762676"/>
    </source>
</evidence>
<dbReference type="EMBL" id="BMAT01011361">
    <property type="protein sequence ID" value="GFR71252.1"/>
    <property type="molecule type" value="Genomic_DNA"/>
</dbReference>
<sequence>MVLSTWGRGYSHLSTSVHRGEEGLKNRQNLSTWFVNALLDLTLFDSVYCSPCQVSAACVCANLFTDRWPFHPTEDTERGLGHRMERQCVEYKLPNAKRQRLQLSGDIDAAEKERMLKEKASTPIILSDWTI</sequence>
<protein>
    <submittedName>
        <fullName evidence="1">Uncharacterized protein</fullName>
    </submittedName>
</protein>
<dbReference type="AlphaFoldDB" id="A0AAV4FDA7"/>
<gene>
    <name evidence="1" type="ORF">ElyMa_005674600</name>
</gene>
<accession>A0AAV4FDA7</accession>
<evidence type="ECO:0000313" key="1">
    <source>
        <dbReference type="EMBL" id="GFR71252.1"/>
    </source>
</evidence>
<proteinExistence type="predicted"/>
<keyword evidence="2" id="KW-1185">Reference proteome</keyword>
<name>A0AAV4FDA7_9GAST</name>
<comment type="caution">
    <text evidence="1">The sequence shown here is derived from an EMBL/GenBank/DDBJ whole genome shotgun (WGS) entry which is preliminary data.</text>
</comment>
<dbReference type="Proteomes" id="UP000762676">
    <property type="component" value="Unassembled WGS sequence"/>
</dbReference>
<organism evidence="1 2">
    <name type="scientific">Elysia marginata</name>
    <dbReference type="NCBI Taxonomy" id="1093978"/>
    <lineage>
        <taxon>Eukaryota</taxon>
        <taxon>Metazoa</taxon>
        <taxon>Spiralia</taxon>
        <taxon>Lophotrochozoa</taxon>
        <taxon>Mollusca</taxon>
        <taxon>Gastropoda</taxon>
        <taxon>Heterobranchia</taxon>
        <taxon>Euthyneura</taxon>
        <taxon>Panpulmonata</taxon>
        <taxon>Sacoglossa</taxon>
        <taxon>Placobranchoidea</taxon>
        <taxon>Plakobranchidae</taxon>
        <taxon>Elysia</taxon>
    </lineage>
</organism>